<protein>
    <submittedName>
        <fullName evidence="1">Uncharacterized protein</fullName>
    </submittedName>
</protein>
<proteinExistence type="predicted"/>
<evidence type="ECO:0000313" key="1">
    <source>
        <dbReference type="EMBL" id="MFC4296408.1"/>
    </source>
</evidence>
<comment type="caution">
    <text evidence="1">The sequence shown here is derived from an EMBL/GenBank/DDBJ whole genome shotgun (WGS) entry which is preliminary data.</text>
</comment>
<gene>
    <name evidence="1" type="ORF">ACFO0A_15235</name>
</gene>
<keyword evidence="2" id="KW-1185">Reference proteome</keyword>
<evidence type="ECO:0000313" key="2">
    <source>
        <dbReference type="Proteomes" id="UP001595828"/>
    </source>
</evidence>
<accession>A0ABV8RTB7</accession>
<dbReference type="RefSeq" id="WP_379540015.1">
    <property type="nucleotide sequence ID" value="NZ_JBHSDR010000008.1"/>
</dbReference>
<dbReference type="Proteomes" id="UP001595828">
    <property type="component" value="Unassembled WGS sequence"/>
</dbReference>
<name>A0ABV8RTB7_9SPHN</name>
<dbReference type="EMBL" id="JBHSDR010000008">
    <property type="protein sequence ID" value="MFC4296408.1"/>
    <property type="molecule type" value="Genomic_DNA"/>
</dbReference>
<sequence>MSSVLNFVLLFACLGLLGLCIFKLRSEWLERNPDRIYRSRRNKRSR</sequence>
<organism evidence="1 2">
    <name type="scientific">Novosphingobium tardum</name>
    <dbReference type="NCBI Taxonomy" id="1538021"/>
    <lineage>
        <taxon>Bacteria</taxon>
        <taxon>Pseudomonadati</taxon>
        <taxon>Pseudomonadota</taxon>
        <taxon>Alphaproteobacteria</taxon>
        <taxon>Sphingomonadales</taxon>
        <taxon>Sphingomonadaceae</taxon>
        <taxon>Novosphingobium</taxon>
    </lineage>
</organism>
<reference evidence="2" key="1">
    <citation type="journal article" date="2019" name="Int. J. Syst. Evol. Microbiol.">
        <title>The Global Catalogue of Microorganisms (GCM) 10K type strain sequencing project: providing services to taxonomists for standard genome sequencing and annotation.</title>
        <authorList>
            <consortium name="The Broad Institute Genomics Platform"/>
            <consortium name="The Broad Institute Genome Sequencing Center for Infectious Disease"/>
            <person name="Wu L."/>
            <person name="Ma J."/>
        </authorList>
    </citation>
    <scope>NUCLEOTIDE SEQUENCE [LARGE SCALE GENOMIC DNA]</scope>
    <source>
        <strain evidence="2">CGMCC 1.12989</strain>
    </source>
</reference>